<feature type="compositionally biased region" description="Acidic residues" evidence="2">
    <location>
        <begin position="54"/>
        <end position="70"/>
    </location>
</feature>
<comment type="caution">
    <text evidence="3">The sequence shown here is derived from an EMBL/GenBank/DDBJ whole genome shotgun (WGS) entry which is preliminary data.</text>
</comment>
<dbReference type="Proteomes" id="UP001151760">
    <property type="component" value="Unassembled WGS sequence"/>
</dbReference>
<gene>
    <name evidence="3" type="ORF">Tco_0923051</name>
</gene>
<name>A0ABQ5D1F9_9ASTR</name>
<evidence type="ECO:0000256" key="1">
    <source>
        <dbReference type="SAM" id="Coils"/>
    </source>
</evidence>
<proteinExistence type="predicted"/>
<evidence type="ECO:0000313" key="3">
    <source>
        <dbReference type="EMBL" id="GJT32632.1"/>
    </source>
</evidence>
<keyword evidence="1" id="KW-0175">Coiled coil</keyword>
<keyword evidence="4" id="KW-1185">Reference proteome</keyword>
<accession>A0ABQ5D1F9</accession>
<sequence length="70" mass="8307">MDLNSEKEKSKQLEKDHLELKENHLKLQKDHVSLAKKVNYLIKHYTAWQSPESGSEDYDTEDYEEAQDDI</sequence>
<evidence type="ECO:0000256" key="2">
    <source>
        <dbReference type="SAM" id="MobiDB-lite"/>
    </source>
</evidence>
<protein>
    <submittedName>
        <fullName evidence="3">Uncharacterized protein</fullName>
    </submittedName>
</protein>
<reference evidence="3" key="2">
    <citation type="submission" date="2022-01" db="EMBL/GenBank/DDBJ databases">
        <authorList>
            <person name="Yamashiro T."/>
            <person name="Shiraishi A."/>
            <person name="Satake H."/>
            <person name="Nakayama K."/>
        </authorList>
    </citation>
    <scope>NUCLEOTIDE SEQUENCE</scope>
</reference>
<reference evidence="3" key="1">
    <citation type="journal article" date="2022" name="Int. J. Mol. Sci.">
        <title>Draft Genome of Tanacetum Coccineum: Genomic Comparison of Closely Related Tanacetum-Family Plants.</title>
        <authorList>
            <person name="Yamashiro T."/>
            <person name="Shiraishi A."/>
            <person name="Nakayama K."/>
            <person name="Satake H."/>
        </authorList>
    </citation>
    <scope>NUCLEOTIDE SEQUENCE</scope>
</reference>
<feature type="coiled-coil region" evidence="1">
    <location>
        <begin position="3"/>
        <end position="30"/>
    </location>
</feature>
<organism evidence="3 4">
    <name type="scientific">Tanacetum coccineum</name>
    <dbReference type="NCBI Taxonomy" id="301880"/>
    <lineage>
        <taxon>Eukaryota</taxon>
        <taxon>Viridiplantae</taxon>
        <taxon>Streptophyta</taxon>
        <taxon>Embryophyta</taxon>
        <taxon>Tracheophyta</taxon>
        <taxon>Spermatophyta</taxon>
        <taxon>Magnoliopsida</taxon>
        <taxon>eudicotyledons</taxon>
        <taxon>Gunneridae</taxon>
        <taxon>Pentapetalae</taxon>
        <taxon>asterids</taxon>
        <taxon>campanulids</taxon>
        <taxon>Asterales</taxon>
        <taxon>Asteraceae</taxon>
        <taxon>Asteroideae</taxon>
        <taxon>Anthemideae</taxon>
        <taxon>Anthemidinae</taxon>
        <taxon>Tanacetum</taxon>
    </lineage>
</organism>
<dbReference type="EMBL" id="BQNB010014808">
    <property type="protein sequence ID" value="GJT32632.1"/>
    <property type="molecule type" value="Genomic_DNA"/>
</dbReference>
<evidence type="ECO:0000313" key="4">
    <source>
        <dbReference type="Proteomes" id="UP001151760"/>
    </source>
</evidence>
<feature type="region of interest" description="Disordered" evidence="2">
    <location>
        <begin position="50"/>
        <end position="70"/>
    </location>
</feature>